<dbReference type="Gene3D" id="2.60.40.2340">
    <property type="match status" value="1"/>
</dbReference>
<sequence>MDRIFNFFWIFAGTLLCFTFCSQADRISLDSSSAAGILLQGGVDVFRNGSYNPNAKEINSFRFKATDHFFTTDFVGTISGNQITIRVPFGSVPRLKASFENTGVRVQINGVTQTSGQTVNDFSSPLTYRVTASDGSVADYSVQAVPIFRLTDAGQVNCYPACSTDPGQDADYTTGVSETFQSNHKFSGYTNDPVTIDEQSGLIWKYCAEGTSDTSCGSSMSFTQYAASGSCDDLNTRNGGSGYAGISDWRLPNLEELMTLSTFKTPSSAHIDLAEFPGGAGGFWAASSNVMNTAEAWGYDFSDGSNSTSDKYWGSAFARCVAGGSMPAHAYSDSGDGTIRDDRTGLVWQKCSKGQNWSTSSPNCTNGTAATYNFSNALSICRNLNLAGRSWRLPNVHELRSLLDFNTVSSLKIDSAAFPNTPTAAEFATSNSISSGQMYRINFTNAVINLNLSSSNNYVRCVSEGF</sequence>
<dbReference type="EMBL" id="RQGN01000084">
    <property type="protein sequence ID" value="TGL97080.1"/>
    <property type="molecule type" value="Genomic_DNA"/>
</dbReference>
<evidence type="ECO:0000313" key="3">
    <source>
        <dbReference type="Proteomes" id="UP000298429"/>
    </source>
</evidence>
<gene>
    <name evidence="2" type="ORF">EHQ76_15325</name>
</gene>
<reference evidence="2 3" key="1">
    <citation type="journal article" date="2019" name="PLoS Negl. Trop. Dis.">
        <title>Revisiting the worldwide diversity of Leptospira species in the environment.</title>
        <authorList>
            <person name="Vincent A.T."/>
            <person name="Schiettekatte O."/>
            <person name="Bourhy P."/>
            <person name="Veyrier F.J."/>
            <person name="Picardeau M."/>
        </authorList>
    </citation>
    <scope>NUCLEOTIDE SEQUENCE [LARGE SCALE GENOMIC DNA]</scope>
    <source>
        <strain evidence="2 3">201702444</strain>
    </source>
</reference>
<proteinExistence type="predicted"/>
<dbReference type="Pfam" id="PF07603">
    <property type="entry name" value="Lcl_C"/>
    <property type="match status" value="2"/>
</dbReference>
<dbReference type="RefSeq" id="WP_135671820.1">
    <property type="nucleotide sequence ID" value="NZ_RQGN01000084.1"/>
</dbReference>
<dbReference type="Proteomes" id="UP000298429">
    <property type="component" value="Unassembled WGS sequence"/>
</dbReference>
<feature type="domain" description="Lcl C-terminal" evidence="1">
    <location>
        <begin position="195"/>
        <end position="321"/>
    </location>
</feature>
<feature type="domain" description="Lcl C-terminal" evidence="1">
    <location>
        <begin position="337"/>
        <end position="462"/>
    </location>
</feature>
<name>A0A5F2B0A2_9LEPT</name>
<evidence type="ECO:0000313" key="2">
    <source>
        <dbReference type="EMBL" id="TGL97080.1"/>
    </source>
</evidence>
<organism evidence="2 3">
    <name type="scientific">Leptospira barantonii</name>
    <dbReference type="NCBI Taxonomy" id="2023184"/>
    <lineage>
        <taxon>Bacteria</taxon>
        <taxon>Pseudomonadati</taxon>
        <taxon>Spirochaetota</taxon>
        <taxon>Spirochaetia</taxon>
        <taxon>Leptospirales</taxon>
        <taxon>Leptospiraceae</taxon>
        <taxon>Leptospira</taxon>
    </lineage>
</organism>
<accession>A0A5F2B0A2</accession>
<dbReference type="OrthoDB" id="341917at2"/>
<dbReference type="PANTHER" id="PTHR35812">
    <property type="entry name" value="LIPOPROTEIN"/>
    <property type="match status" value="1"/>
</dbReference>
<evidence type="ECO:0000259" key="1">
    <source>
        <dbReference type="Pfam" id="PF07603"/>
    </source>
</evidence>
<comment type="caution">
    <text evidence="2">The sequence shown here is derived from an EMBL/GenBank/DDBJ whole genome shotgun (WGS) entry which is preliminary data.</text>
</comment>
<dbReference type="PANTHER" id="PTHR35812:SF1">
    <property type="entry name" value="LIPOPROTEIN"/>
    <property type="match status" value="1"/>
</dbReference>
<dbReference type="AlphaFoldDB" id="A0A5F2B0A2"/>
<dbReference type="InterPro" id="IPR011460">
    <property type="entry name" value="Lcl_C"/>
</dbReference>
<protein>
    <submittedName>
        <fullName evidence="2">DUF1566 domain-containing protein</fullName>
    </submittedName>
</protein>